<dbReference type="Proteomes" id="UP000248783">
    <property type="component" value="Unassembled WGS sequence"/>
</dbReference>
<accession>A0A2W5WXB5</accession>
<evidence type="ECO:0000256" key="1">
    <source>
        <dbReference type="SAM" id="MobiDB-lite"/>
    </source>
</evidence>
<evidence type="ECO:0008006" key="4">
    <source>
        <dbReference type="Google" id="ProtNLM"/>
    </source>
</evidence>
<feature type="region of interest" description="Disordered" evidence="1">
    <location>
        <begin position="91"/>
        <end position="110"/>
    </location>
</feature>
<dbReference type="RefSeq" id="WP_111251059.1">
    <property type="nucleotide sequence ID" value="NZ_QKWH01000006.1"/>
</dbReference>
<evidence type="ECO:0000313" key="2">
    <source>
        <dbReference type="EMBL" id="PZR52926.1"/>
    </source>
</evidence>
<name>A0A2W5WXB5_9MICO</name>
<proteinExistence type="predicted"/>
<evidence type="ECO:0000313" key="3">
    <source>
        <dbReference type="Proteomes" id="UP000248783"/>
    </source>
</evidence>
<sequence>MPRLALDPGSFDAAAGAVRDAASLLHAGGPLDLPAHAAGDPALAAALEDLRHAWAGALTLLVAQLDGLAPALAAAGARFADAEGAAVRHVTGTGAGAGSPGSSGGTGGAP</sequence>
<reference evidence="2 3" key="1">
    <citation type="submission" date="2018-06" db="EMBL/GenBank/DDBJ databases">
        <title>Whole genome sequencing of a novel hydrocarbon degrading bacterial strain, PW21 isolated from oil contaminated produced water sample.</title>
        <authorList>
            <person name="Nagkirti P."/>
            <person name="Shaikh A."/>
            <person name="Gowdaman V."/>
            <person name="Engineer A.E."/>
            <person name="Dagar S."/>
            <person name="Dhakephalkar P.K."/>
        </authorList>
    </citation>
    <scope>NUCLEOTIDE SEQUENCE [LARGE SCALE GENOMIC DNA]</scope>
    <source>
        <strain evidence="2 3">PW21</strain>
    </source>
</reference>
<dbReference type="AlphaFoldDB" id="A0A2W5WXB5"/>
<dbReference type="EMBL" id="QKWH01000006">
    <property type="protein sequence ID" value="PZR52926.1"/>
    <property type="molecule type" value="Genomic_DNA"/>
</dbReference>
<organism evidence="2 3">
    <name type="scientific">Xylanimonas oleitrophica</name>
    <dbReference type="NCBI Taxonomy" id="2607479"/>
    <lineage>
        <taxon>Bacteria</taxon>
        <taxon>Bacillati</taxon>
        <taxon>Actinomycetota</taxon>
        <taxon>Actinomycetes</taxon>
        <taxon>Micrococcales</taxon>
        <taxon>Promicromonosporaceae</taxon>
        <taxon>Xylanimonas</taxon>
    </lineage>
</organism>
<gene>
    <name evidence="2" type="ORF">DNL40_09740</name>
</gene>
<keyword evidence="3" id="KW-1185">Reference proteome</keyword>
<comment type="caution">
    <text evidence="2">The sequence shown here is derived from an EMBL/GenBank/DDBJ whole genome shotgun (WGS) entry which is preliminary data.</text>
</comment>
<protein>
    <recommendedName>
        <fullName evidence="4">WXG100 family type VII secretion target</fullName>
    </recommendedName>
</protein>
<feature type="compositionally biased region" description="Gly residues" evidence="1">
    <location>
        <begin position="93"/>
        <end position="110"/>
    </location>
</feature>